<evidence type="ECO:0000256" key="7">
    <source>
        <dbReference type="ARBA" id="ARBA00022840"/>
    </source>
</evidence>
<evidence type="ECO:0000256" key="13">
    <source>
        <dbReference type="ARBA" id="ARBA00038058"/>
    </source>
</evidence>
<evidence type="ECO:0000256" key="1">
    <source>
        <dbReference type="ARBA" id="ARBA00022485"/>
    </source>
</evidence>
<dbReference type="PROSITE" id="PS51193">
    <property type="entry name" value="HELICASE_ATP_BIND_2"/>
    <property type="match status" value="1"/>
</dbReference>
<keyword evidence="2" id="KW-0479">Metal-binding</keyword>
<keyword evidence="10" id="KW-0238">DNA-binding</keyword>
<dbReference type="InterPro" id="IPR006554">
    <property type="entry name" value="Helicase-like_DEXD_c2"/>
</dbReference>
<dbReference type="Pfam" id="PF06733">
    <property type="entry name" value="DEAD_2"/>
    <property type="match status" value="1"/>
</dbReference>
<evidence type="ECO:0000256" key="6">
    <source>
        <dbReference type="ARBA" id="ARBA00022806"/>
    </source>
</evidence>
<dbReference type="AlphaFoldDB" id="A0A233V325"/>
<name>A0A233V325_FINMA</name>
<evidence type="ECO:0000256" key="10">
    <source>
        <dbReference type="ARBA" id="ARBA00023125"/>
    </source>
</evidence>
<dbReference type="InterPro" id="IPR042493">
    <property type="entry name" value="XPD_DNA_FeS"/>
</dbReference>
<protein>
    <submittedName>
        <fullName evidence="15">ATP-dependent DNA helicase</fullName>
    </submittedName>
</protein>
<evidence type="ECO:0000256" key="9">
    <source>
        <dbReference type="ARBA" id="ARBA00023014"/>
    </source>
</evidence>
<dbReference type="GO" id="GO:0006281">
    <property type="term" value="P:DNA repair"/>
    <property type="evidence" value="ECO:0007669"/>
    <property type="project" value="UniProtKB-KW"/>
</dbReference>
<evidence type="ECO:0000256" key="11">
    <source>
        <dbReference type="ARBA" id="ARBA00023204"/>
    </source>
</evidence>
<dbReference type="InterPro" id="IPR006555">
    <property type="entry name" value="ATP-dep_Helicase_C"/>
</dbReference>
<dbReference type="EMBL" id="NDYC01000032">
    <property type="protein sequence ID" value="OXZ26806.1"/>
    <property type="molecule type" value="Genomic_DNA"/>
</dbReference>
<reference evidence="16" key="1">
    <citation type="submission" date="2017-04" db="EMBL/GenBank/DDBJ databases">
        <title>Finegoldia magna isolated from orthopedic joint implant-associated infections.</title>
        <authorList>
            <person name="Bjorklund S."/>
            <person name="Bruggemann H."/>
            <person name="Jensen A."/>
            <person name="Hellmark B."/>
            <person name="Soderquist B."/>
        </authorList>
    </citation>
    <scope>NUCLEOTIDE SEQUENCE [LARGE SCALE GENOMIC DNA]</scope>
    <source>
        <strain evidence="16">CCUG 54800</strain>
    </source>
</reference>
<proteinExistence type="inferred from homology"/>
<comment type="caution">
    <text evidence="15">The sequence shown here is derived from an EMBL/GenBank/DDBJ whole genome shotgun (WGS) entry which is preliminary data.</text>
</comment>
<keyword evidence="6 15" id="KW-0347">Helicase</keyword>
<dbReference type="InterPro" id="IPR045028">
    <property type="entry name" value="DinG/Rad3-like"/>
</dbReference>
<evidence type="ECO:0000256" key="12">
    <source>
        <dbReference type="ARBA" id="ARBA00023235"/>
    </source>
</evidence>
<gene>
    <name evidence="15" type="ORF">B9N49_07305</name>
</gene>
<dbReference type="GO" id="GO:0046872">
    <property type="term" value="F:metal ion binding"/>
    <property type="evidence" value="ECO:0007669"/>
    <property type="project" value="UniProtKB-KW"/>
</dbReference>
<evidence type="ECO:0000256" key="5">
    <source>
        <dbReference type="ARBA" id="ARBA00022801"/>
    </source>
</evidence>
<evidence type="ECO:0000259" key="14">
    <source>
        <dbReference type="PROSITE" id="PS51193"/>
    </source>
</evidence>
<evidence type="ECO:0000313" key="15">
    <source>
        <dbReference type="EMBL" id="OXZ26806.1"/>
    </source>
</evidence>
<keyword evidence="4" id="KW-0227">DNA damage</keyword>
<dbReference type="GO" id="GO:0043139">
    <property type="term" value="F:5'-3' DNA helicase activity"/>
    <property type="evidence" value="ECO:0007669"/>
    <property type="project" value="UniProtKB-EC"/>
</dbReference>
<sequence length="748" mass="87261">MKKEIKLSVRDLVEYTERSGDIDDRFRNVFDRAKEGQKIHKMIQKEYDIGFLPEVTLKNTTLYKSVNYIVEGRADGIGIKNGKTLIDEIKSTTRDLEELEYNSNKYHWAQVKCYGYFYSLDNDLEDIDLQLTYYQTDTKKIKFIRQNFTFEELKEFYFSLLEKYSVFTELITQHIKKRDESIQNLSFPYPAFRAGQKYLSQNVYSATKQGVDLMVEAATGIGKTISTLFPSIKAMGEDLTDKIFYLTAKSTLKKACNDQLYLMKQKGLIIKSVDIIAKNKVCINNEVKCNPNDCEFAKGHYDRVNKCILDMLENEDIIVEEIIKKYAFKYRVCPLELELDLSNFCDIVICDYNYVFDPVVYLKRFFEVPYLRMSLLVDEAHNLVSRGRDMYSYSLSFNQLMDCYNELLDDKKELKIKRNLKKLAKQIKDEAFGKPVNTYQDLSVDLIDYCVRCKESMTKFLVEEKDKPYYDKVLDVYFEINKFLKISDFYDDSFVTLIKSENDDVIYNIICLNTHNIFKNLLKKCKSNVFFSATLSPMTYFADVLGLEKFYNIRLESPFPKENLKVNHINISTRFKDREDTKYKIAEILRKINEKPGNKLIFFPSYSYLESVYEICGFDILTQERTLTDMERLEFLSQFTTSSNIMAFCVLGGVFSEGVDLSGDRLNTVGIISVGLPGISVENDLIKKYFDENGKNGFDYAYVYPGMNKVHQAGGRLIRTDTDTGELFLIDDRFDSYPYKSLLPNSWK</sequence>
<accession>A0A233V325</accession>
<dbReference type="GO" id="GO:0051539">
    <property type="term" value="F:4 iron, 4 sulfur cluster binding"/>
    <property type="evidence" value="ECO:0007669"/>
    <property type="project" value="UniProtKB-KW"/>
</dbReference>
<dbReference type="RefSeq" id="WP_094206152.1">
    <property type="nucleotide sequence ID" value="NZ_NDYC01000032.1"/>
</dbReference>
<organism evidence="15 16">
    <name type="scientific">Finegoldia magna</name>
    <name type="common">Peptostreptococcus magnus</name>
    <dbReference type="NCBI Taxonomy" id="1260"/>
    <lineage>
        <taxon>Bacteria</taxon>
        <taxon>Bacillati</taxon>
        <taxon>Bacillota</taxon>
        <taxon>Tissierellia</taxon>
        <taxon>Tissierellales</taxon>
        <taxon>Peptoniphilaceae</taxon>
        <taxon>Finegoldia</taxon>
    </lineage>
</organism>
<evidence type="ECO:0000256" key="2">
    <source>
        <dbReference type="ARBA" id="ARBA00022723"/>
    </source>
</evidence>
<dbReference type="Pfam" id="PF13307">
    <property type="entry name" value="Helicase_C_2"/>
    <property type="match status" value="1"/>
</dbReference>
<dbReference type="InterPro" id="IPR010614">
    <property type="entry name" value="RAD3-like_helicase_DEAD"/>
</dbReference>
<dbReference type="Gene3D" id="3.40.50.300">
    <property type="entry name" value="P-loop containing nucleotide triphosphate hydrolases"/>
    <property type="match status" value="2"/>
</dbReference>
<comment type="similarity">
    <text evidence="13">Belongs to the helicase family. DinG subfamily.</text>
</comment>
<keyword evidence="11" id="KW-0234">DNA repair</keyword>
<dbReference type="InterPro" id="IPR027417">
    <property type="entry name" value="P-loop_NTPase"/>
</dbReference>
<keyword evidence="3" id="KW-0547">Nucleotide-binding</keyword>
<evidence type="ECO:0000256" key="3">
    <source>
        <dbReference type="ARBA" id="ARBA00022741"/>
    </source>
</evidence>
<dbReference type="Gene3D" id="1.10.275.40">
    <property type="match status" value="1"/>
</dbReference>
<dbReference type="GO" id="GO:0003677">
    <property type="term" value="F:DNA binding"/>
    <property type="evidence" value="ECO:0007669"/>
    <property type="project" value="UniProtKB-KW"/>
</dbReference>
<dbReference type="SMART" id="SM00491">
    <property type="entry name" value="HELICc2"/>
    <property type="match status" value="1"/>
</dbReference>
<dbReference type="Gene3D" id="1.10.30.20">
    <property type="entry name" value="Bacterial XPD DNA helicase, FeS cluster domain"/>
    <property type="match status" value="1"/>
</dbReference>
<keyword evidence="8" id="KW-0408">Iron</keyword>
<dbReference type="SMART" id="SM00488">
    <property type="entry name" value="DEXDc2"/>
    <property type="match status" value="1"/>
</dbReference>
<dbReference type="GO" id="GO:0016818">
    <property type="term" value="F:hydrolase activity, acting on acid anhydrides, in phosphorus-containing anhydrides"/>
    <property type="evidence" value="ECO:0007669"/>
    <property type="project" value="InterPro"/>
</dbReference>
<keyword evidence="1" id="KW-0004">4Fe-4S</keyword>
<evidence type="ECO:0000256" key="4">
    <source>
        <dbReference type="ARBA" id="ARBA00022763"/>
    </source>
</evidence>
<dbReference type="GO" id="GO:0005524">
    <property type="term" value="F:ATP binding"/>
    <property type="evidence" value="ECO:0007669"/>
    <property type="project" value="UniProtKB-KW"/>
</dbReference>
<feature type="domain" description="Helicase ATP-binding" evidence="14">
    <location>
        <begin position="182"/>
        <end position="431"/>
    </location>
</feature>
<keyword evidence="9" id="KW-0411">Iron-sulfur</keyword>
<dbReference type="PANTHER" id="PTHR11472">
    <property type="entry name" value="DNA REPAIR DEAD HELICASE RAD3/XP-D SUBFAMILY MEMBER"/>
    <property type="match status" value="1"/>
</dbReference>
<keyword evidence="12" id="KW-0413">Isomerase</keyword>
<dbReference type="PANTHER" id="PTHR11472:SF34">
    <property type="entry name" value="REGULATOR OF TELOMERE ELONGATION HELICASE 1"/>
    <property type="match status" value="1"/>
</dbReference>
<keyword evidence="7" id="KW-0067">ATP-binding</keyword>
<dbReference type="InterPro" id="IPR014013">
    <property type="entry name" value="Helic_SF1/SF2_ATP-bd_DinG/Rad3"/>
</dbReference>
<dbReference type="Proteomes" id="UP000215413">
    <property type="component" value="Unassembled WGS sequence"/>
</dbReference>
<dbReference type="SUPFAM" id="SSF52540">
    <property type="entry name" value="P-loop containing nucleoside triphosphate hydrolases"/>
    <property type="match status" value="2"/>
</dbReference>
<keyword evidence="5" id="KW-0378">Hydrolase</keyword>
<evidence type="ECO:0000256" key="8">
    <source>
        <dbReference type="ARBA" id="ARBA00023004"/>
    </source>
</evidence>
<evidence type="ECO:0000313" key="16">
    <source>
        <dbReference type="Proteomes" id="UP000215413"/>
    </source>
</evidence>